<dbReference type="EMBL" id="QUMS01000006">
    <property type="protein sequence ID" value="REG04734.1"/>
    <property type="molecule type" value="Genomic_DNA"/>
</dbReference>
<gene>
    <name evidence="2" type="ORF">DFR64_3085</name>
</gene>
<organism evidence="2 3">
    <name type="scientific">Pelolinea submarina</name>
    <dbReference type="NCBI Taxonomy" id="913107"/>
    <lineage>
        <taxon>Bacteria</taxon>
        <taxon>Bacillati</taxon>
        <taxon>Chloroflexota</taxon>
        <taxon>Anaerolineae</taxon>
        <taxon>Anaerolineales</taxon>
        <taxon>Anaerolineaceae</taxon>
        <taxon>Pelolinea</taxon>
    </lineage>
</organism>
<keyword evidence="3" id="KW-1185">Reference proteome</keyword>
<feature type="signal peptide" evidence="1">
    <location>
        <begin position="1"/>
        <end position="21"/>
    </location>
</feature>
<keyword evidence="1" id="KW-0732">Signal</keyword>
<accession>A0A347ZPM0</accession>
<comment type="caution">
    <text evidence="2">The sequence shown here is derived from an EMBL/GenBank/DDBJ whole genome shotgun (WGS) entry which is preliminary data.</text>
</comment>
<feature type="chain" id="PRO_5030063566" evidence="1">
    <location>
        <begin position="22"/>
        <end position="409"/>
    </location>
</feature>
<evidence type="ECO:0000313" key="2">
    <source>
        <dbReference type="EMBL" id="REG04734.1"/>
    </source>
</evidence>
<evidence type="ECO:0000256" key="1">
    <source>
        <dbReference type="SAM" id="SignalP"/>
    </source>
</evidence>
<dbReference type="RefSeq" id="WP_116226328.1">
    <property type="nucleotide sequence ID" value="NZ_AP018437.1"/>
</dbReference>
<reference evidence="2 3" key="1">
    <citation type="submission" date="2018-08" db="EMBL/GenBank/DDBJ databases">
        <title>Genomic Encyclopedia of Type Strains, Phase IV (KMG-IV): sequencing the most valuable type-strain genomes for metagenomic binning, comparative biology and taxonomic classification.</title>
        <authorList>
            <person name="Goeker M."/>
        </authorList>
    </citation>
    <scope>NUCLEOTIDE SEQUENCE [LARGE SCALE GENOMIC DNA]</scope>
    <source>
        <strain evidence="2 3">DSM 23923</strain>
    </source>
</reference>
<proteinExistence type="predicted"/>
<sequence>MKIKQGWIPIAIILFSINLSACSPDLSANGKEAQTAPPVDQQAEGAAQAPTLEAAPELDELPNGVLVDPQTGESLLVYNTRGQFEYVLETPGLGSNSNQNAHMAGSGSDIPLVYFSWDPEQSLQVNKQGTIGTLRSTNGFFGMAGANGQAALAFSEVMVDGMAPHSYLYAGTLDTIGSADPFFDLNDETMQMALLPVAVEALGGQPQTVWYTHSAWGIGGVDLIFSITRGLYAFDLNSGQVKQTLDPERNFQGISPDMRYAGSTTFDVQADQSMTVTELTSGQETTFALRSDSDRGSGYAVFSPDDQLAAWLEAGGSFAADPSTYHSVIRIGETSNGSVDYDIEDSSIAQTVNQTDITFMKPVGWLDNQTLLIETRTENWGKVVLIRANLADGTLAYFCDGNFVGFTYP</sequence>
<name>A0A347ZPM0_9CHLR</name>
<evidence type="ECO:0000313" key="3">
    <source>
        <dbReference type="Proteomes" id="UP000256388"/>
    </source>
</evidence>
<dbReference type="AlphaFoldDB" id="A0A347ZPM0"/>
<dbReference type="Proteomes" id="UP000256388">
    <property type="component" value="Unassembled WGS sequence"/>
</dbReference>
<protein>
    <submittedName>
        <fullName evidence="2">Uncharacterized protein</fullName>
    </submittedName>
</protein>